<keyword evidence="1" id="KW-1185">Reference proteome</keyword>
<dbReference type="KEGG" id="rsz:108857453"/>
<accession>A0A6J0NQA1</accession>
<organism evidence="1 2">
    <name type="scientific">Raphanus sativus</name>
    <name type="common">Radish</name>
    <name type="synonym">Raphanus raphanistrum var. sativus</name>
    <dbReference type="NCBI Taxonomy" id="3726"/>
    <lineage>
        <taxon>Eukaryota</taxon>
        <taxon>Viridiplantae</taxon>
        <taxon>Streptophyta</taxon>
        <taxon>Embryophyta</taxon>
        <taxon>Tracheophyta</taxon>
        <taxon>Spermatophyta</taxon>
        <taxon>Magnoliopsida</taxon>
        <taxon>eudicotyledons</taxon>
        <taxon>Gunneridae</taxon>
        <taxon>Pentapetalae</taxon>
        <taxon>rosids</taxon>
        <taxon>malvids</taxon>
        <taxon>Brassicales</taxon>
        <taxon>Brassicaceae</taxon>
        <taxon>Brassiceae</taxon>
        <taxon>Raphanus</taxon>
    </lineage>
</organism>
<dbReference type="OrthoDB" id="10599831at2759"/>
<gene>
    <name evidence="2" type="primary">LOC108857453</name>
</gene>
<sequence>MTRMLLSLTPLARFEGRLRGEKEVISSLTASLRFRGALNVDEISAEKAFHKQSLLLRSPTMRSLISCSISSGLVTSDELEMQWWIRRCSGVETGPGRSEKQNSMQRSS</sequence>
<dbReference type="Proteomes" id="UP000504610">
    <property type="component" value="Chromosome 5"/>
</dbReference>
<evidence type="ECO:0000313" key="2">
    <source>
        <dbReference type="RefSeq" id="XP_018486942.1"/>
    </source>
</evidence>
<reference evidence="2" key="2">
    <citation type="submission" date="2025-08" db="UniProtKB">
        <authorList>
            <consortium name="RefSeq"/>
        </authorList>
    </citation>
    <scope>IDENTIFICATION</scope>
    <source>
        <tissue evidence="2">Leaf</tissue>
    </source>
</reference>
<dbReference type="GeneID" id="108857453"/>
<reference evidence="1" key="1">
    <citation type="journal article" date="2019" name="Database">
        <title>The radish genome database (RadishGD): an integrated information resource for radish genomics.</title>
        <authorList>
            <person name="Yu H.J."/>
            <person name="Baek S."/>
            <person name="Lee Y.J."/>
            <person name="Cho A."/>
            <person name="Mun J.H."/>
        </authorList>
    </citation>
    <scope>NUCLEOTIDE SEQUENCE [LARGE SCALE GENOMIC DNA]</scope>
    <source>
        <strain evidence="1">cv. WK10039</strain>
    </source>
</reference>
<dbReference type="RefSeq" id="XP_018486942.1">
    <property type="nucleotide sequence ID" value="XM_018631440.2"/>
</dbReference>
<name>A0A6J0NQA1_RAPSA</name>
<proteinExistence type="predicted"/>
<protein>
    <submittedName>
        <fullName evidence="2">Uncharacterized protein LOC108857453</fullName>
    </submittedName>
</protein>
<evidence type="ECO:0000313" key="1">
    <source>
        <dbReference type="Proteomes" id="UP000504610"/>
    </source>
</evidence>
<dbReference type="AlphaFoldDB" id="A0A6J0NQA1"/>